<dbReference type="Proteomes" id="UP000011815">
    <property type="component" value="Chromosome"/>
</dbReference>
<dbReference type="eggNOG" id="COG1530">
    <property type="taxonomic scope" value="Bacteria"/>
</dbReference>
<evidence type="ECO:0000256" key="5">
    <source>
        <dbReference type="ARBA" id="ARBA00022884"/>
    </source>
</evidence>
<keyword evidence="3 7" id="KW-0378">Hydrolase</keyword>
<dbReference type="GO" id="GO:0005737">
    <property type="term" value="C:cytoplasm"/>
    <property type="evidence" value="ECO:0007669"/>
    <property type="project" value="TreeGrafter"/>
</dbReference>
<evidence type="ECO:0000313" key="8">
    <source>
        <dbReference type="Proteomes" id="UP000011815"/>
    </source>
</evidence>
<dbReference type="SUPFAM" id="SSF50249">
    <property type="entry name" value="Nucleic acid-binding proteins"/>
    <property type="match status" value="1"/>
</dbReference>
<dbReference type="GO" id="GO:0003723">
    <property type="term" value="F:RNA binding"/>
    <property type="evidence" value="ECO:0007669"/>
    <property type="project" value="UniProtKB-KW"/>
</dbReference>
<keyword evidence="4" id="KW-0460">Magnesium</keyword>
<evidence type="ECO:0000256" key="2">
    <source>
        <dbReference type="ARBA" id="ARBA00022723"/>
    </source>
</evidence>
<dbReference type="PATRIC" id="fig|1229512.3.peg.93"/>
<sequence length="516" mass="60418">MNQELIINAEEQEVKIALLEEGKLLELHRDVLNKKFSVGDIYFGIVKKILYGLNAAIIDIGHSKGAFLHYDDIGFQIDQMLNLISSNHINNNQKESNNFENQENKNSINHILYIGQKILVQISKEPISNKGPKLTTKICIPGRNLILIPFSEKISISKKIKNIKEKNRLISYIRKIIPNKFGMIIRTAADNEIEKVLNEELIFLMKKWKKTLNNLMKLFPPVRVLSENNKTYCLLRDIFNDHFKSICCNNDFLCQEIHSYLSLIAPKKTSIIKYYKGNVPIFEKYGIEKQIQVFLGKNVPLENGAYLIIEHTEALHVIDVNSGMINHMMKNCTESERSNNILKINLLAATEIARQLRLRDMGGIIVVDFIDMYNSIQKKKLYEHLKEEMKNDRAKHQILPPNKFGLVQFTRHRVRPELKKINVNNKQYQNSPKNYIHHLEFVIETIIRNKNHKGIQLHIHSFVSAFLKKGFPSIQQKWLLKYKKWIKIIPRDSFRYTEYQIIDKNHEILLSSFYFH</sequence>
<dbReference type="AlphaFoldDB" id="M5ACR0"/>
<name>M5ACR0_9FLAO</name>
<dbReference type="InterPro" id="IPR004659">
    <property type="entry name" value="RNase_E/G"/>
</dbReference>
<dbReference type="GO" id="GO:0006364">
    <property type="term" value="P:rRNA processing"/>
    <property type="evidence" value="ECO:0007669"/>
    <property type="project" value="TreeGrafter"/>
</dbReference>
<evidence type="ECO:0000256" key="4">
    <source>
        <dbReference type="ARBA" id="ARBA00022842"/>
    </source>
</evidence>
<dbReference type="EMBL" id="AP012548">
    <property type="protein sequence ID" value="BAM99399.1"/>
    <property type="molecule type" value="Genomic_DNA"/>
</dbReference>
<dbReference type="InterPro" id="IPR012340">
    <property type="entry name" value="NA-bd_OB-fold"/>
</dbReference>
<dbReference type="EC" id="3.1.4.-" evidence="7"/>
<dbReference type="GO" id="GO:0016787">
    <property type="term" value="F:hydrolase activity"/>
    <property type="evidence" value="ECO:0007669"/>
    <property type="project" value="UniProtKB-KW"/>
</dbReference>
<reference evidence="7 8" key="1">
    <citation type="journal article" date="2013" name="Biol. Lett.">
        <title>Maintenance of essential amino acid synthesis pathways in the Blattabacterium cuenoti symbiont of a wood-feeding cockroach.</title>
        <authorList>
            <person name="Tokuda G."/>
            <person name="Elbourne L.D.H."/>
            <person name="Kinjo Y."/>
            <person name="Saitoh S."/>
            <person name="Sabree Z."/>
            <person name="Hojo M."/>
            <person name="Yamada A."/>
            <person name="Hayashi Y."/>
            <person name="Shigenobu S."/>
            <person name="Bandi C."/>
            <person name="Paulsen I.T."/>
            <person name="Watanabe H."/>
            <person name="Lo N."/>
        </authorList>
    </citation>
    <scope>NUCLEOTIDE SEQUENCE [LARGE SCALE GENOMIC DNA]</scope>
    <source>
        <strain evidence="7 8">BPAA</strain>
    </source>
</reference>
<organism evidence="7 8">
    <name type="scientific">Blattabacterium cuenoti BPAA</name>
    <dbReference type="NCBI Taxonomy" id="1229512"/>
    <lineage>
        <taxon>Bacteria</taxon>
        <taxon>Pseudomonadati</taxon>
        <taxon>Bacteroidota</taxon>
        <taxon>Flavobacteriia</taxon>
        <taxon>Flavobacteriales</taxon>
        <taxon>Blattabacteriaceae</taxon>
        <taxon>Blattabacterium</taxon>
    </lineage>
</organism>
<dbReference type="GO" id="GO:0046872">
    <property type="term" value="F:metal ion binding"/>
    <property type="evidence" value="ECO:0007669"/>
    <property type="project" value="UniProtKB-KW"/>
</dbReference>
<proteinExistence type="predicted"/>
<dbReference type="Pfam" id="PF10150">
    <property type="entry name" value="RNase_E_G"/>
    <property type="match status" value="1"/>
</dbReference>
<protein>
    <submittedName>
        <fullName evidence="7">Ribonuclease G</fullName>
        <ecNumber evidence="7">3.1.4.-</ecNumber>
    </submittedName>
</protein>
<evidence type="ECO:0000256" key="1">
    <source>
        <dbReference type="ARBA" id="ARBA00001946"/>
    </source>
</evidence>
<keyword evidence="2" id="KW-0479">Metal-binding</keyword>
<keyword evidence="5" id="KW-0694">RNA-binding</keyword>
<dbReference type="NCBIfam" id="TIGR00757">
    <property type="entry name" value="RNaseEG"/>
    <property type="match status" value="1"/>
</dbReference>
<dbReference type="PANTHER" id="PTHR30001">
    <property type="entry name" value="RIBONUCLEASE"/>
    <property type="match status" value="1"/>
</dbReference>
<dbReference type="GO" id="GO:0004540">
    <property type="term" value="F:RNA nuclease activity"/>
    <property type="evidence" value="ECO:0007669"/>
    <property type="project" value="InterPro"/>
</dbReference>
<dbReference type="PANTHER" id="PTHR30001:SF0">
    <property type="entry name" value="RIBONUCLEASE G"/>
    <property type="match status" value="1"/>
</dbReference>
<dbReference type="InterPro" id="IPR019307">
    <property type="entry name" value="RNA-bd_AU-1/RNase_E/G"/>
</dbReference>
<dbReference type="KEGG" id="blp:BPAA_096"/>
<feature type="domain" description="RNA-binding protein AU-1/Ribonuclease E/G" evidence="6">
    <location>
        <begin position="140"/>
        <end position="414"/>
    </location>
</feature>
<dbReference type="STRING" id="1229512.BPAA_096"/>
<dbReference type="HOGENOM" id="CLU_003468_5_3_10"/>
<comment type="cofactor">
    <cofactor evidence="1">
        <name>Mg(2+)</name>
        <dbReference type="ChEBI" id="CHEBI:18420"/>
    </cofactor>
</comment>
<evidence type="ECO:0000256" key="3">
    <source>
        <dbReference type="ARBA" id="ARBA00022801"/>
    </source>
</evidence>
<dbReference type="Gene3D" id="2.40.50.140">
    <property type="entry name" value="Nucleic acid-binding proteins"/>
    <property type="match status" value="1"/>
</dbReference>
<dbReference type="RefSeq" id="WP_015429718.1">
    <property type="nucleotide sequence ID" value="NC_020510.1"/>
</dbReference>
<gene>
    <name evidence="7" type="primary">cafA</name>
    <name evidence="7" type="ORF">BPAA_096</name>
</gene>
<accession>M5ACR0</accession>
<dbReference type="CDD" id="cd04453">
    <property type="entry name" value="S1_RNase_E"/>
    <property type="match status" value="1"/>
</dbReference>
<evidence type="ECO:0000259" key="6">
    <source>
        <dbReference type="Pfam" id="PF10150"/>
    </source>
</evidence>
<evidence type="ECO:0000313" key="7">
    <source>
        <dbReference type="EMBL" id="BAM99399.1"/>
    </source>
</evidence>